<evidence type="ECO:0000259" key="2">
    <source>
        <dbReference type="Pfam" id="PF24586"/>
    </source>
</evidence>
<dbReference type="InterPro" id="IPR056030">
    <property type="entry name" value="DUF7611"/>
</dbReference>
<evidence type="ECO:0000313" key="7">
    <source>
        <dbReference type="Proteomes" id="UP000235371"/>
    </source>
</evidence>
<evidence type="ECO:0000313" key="6">
    <source>
        <dbReference type="EMBL" id="PMD52159.1"/>
    </source>
</evidence>
<feature type="domain" description="DUF7612" evidence="3">
    <location>
        <begin position="633"/>
        <end position="764"/>
    </location>
</feature>
<dbReference type="InterPro" id="IPR056033">
    <property type="entry name" value="DUF7614"/>
</dbReference>
<dbReference type="InterPro" id="IPR056031">
    <property type="entry name" value="DUF7612"/>
</dbReference>
<dbReference type="RefSeq" id="XP_024729063.1">
    <property type="nucleotide sequence ID" value="XM_024881874.1"/>
</dbReference>
<reference evidence="6 7" key="1">
    <citation type="submission" date="2016-04" db="EMBL/GenBank/DDBJ databases">
        <title>A degradative enzymes factory behind the ericoid mycorrhizal symbiosis.</title>
        <authorList>
            <consortium name="DOE Joint Genome Institute"/>
            <person name="Martino E."/>
            <person name="Morin E."/>
            <person name="Grelet G."/>
            <person name="Kuo A."/>
            <person name="Kohler A."/>
            <person name="Daghino S."/>
            <person name="Barry K."/>
            <person name="Choi C."/>
            <person name="Cichocki N."/>
            <person name="Clum A."/>
            <person name="Copeland A."/>
            <person name="Hainaut M."/>
            <person name="Haridas S."/>
            <person name="Labutti K."/>
            <person name="Lindquist E."/>
            <person name="Lipzen A."/>
            <person name="Khouja H.-R."/>
            <person name="Murat C."/>
            <person name="Ohm R."/>
            <person name="Olson A."/>
            <person name="Spatafora J."/>
            <person name="Veneault-Fourrey C."/>
            <person name="Henrissat B."/>
            <person name="Grigoriev I."/>
            <person name="Martin F."/>
            <person name="Perotto S."/>
        </authorList>
    </citation>
    <scope>NUCLEOTIDE SEQUENCE [LARGE SCALE GENOMIC DNA]</scope>
    <source>
        <strain evidence="6 7">E</strain>
    </source>
</reference>
<dbReference type="Pfam" id="PF24586">
    <property type="entry name" value="DUF7611"/>
    <property type="match status" value="1"/>
</dbReference>
<dbReference type="EMBL" id="KZ613912">
    <property type="protein sequence ID" value="PMD52159.1"/>
    <property type="molecule type" value="Genomic_DNA"/>
</dbReference>
<dbReference type="Proteomes" id="UP000235371">
    <property type="component" value="Unassembled WGS sequence"/>
</dbReference>
<dbReference type="OrthoDB" id="4356615at2759"/>
<dbReference type="AlphaFoldDB" id="A0A2J6SN15"/>
<keyword evidence="7" id="KW-1185">Reference proteome</keyword>
<dbReference type="InterPro" id="IPR056032">
    <property type="entry name" value="DUF7613"/>
</dbReference>
<dbReference type="Pfam" id="PF24587">
    <property type="entry name" value="DUF7612"/>
    <property type="match status" value="1"/>
</dbReference>
<dbReference type="Pfam" id="PF24588">
    <property type="entry name" value="DUF7613"/>
    <property type="match status" value="1"/>
</dbReference>
<sequence length="1067" mass="118792">MEGHASSGKEGEKGLRGRLMGKLRKEKKSQNQDDVNEFLHGPSDKLHMMPVTNEPAYPKPLTRIDTNTARRWPSAAEIQSARIVRGWSASLKRRKGLVVRFTQEQPEVIGEGGDEAISPVAEIGMRKRANSHPPNLQPSHLQPSRQQNLIVRRPVNSPRHSQESVRSQNTEEPPPGPLQRTQTGFESVPETRSGPVQEDVSGRNGGLEDGVRHALSQRSGSDRRSFAEIKADFQSGEGLALVKAASNTAIIDQHLPGAPGTAADEISPQMDELHLNTMKNVHIPASPGIPVQQTHGSPVAPNDPQVAEHLTESPAGLSRAPTLTLHEAAVAVGEDALQDFSNRVVHLFTLFRLSTESVKPLPKCTLEELVRAALWWFLKGRLYLEAAVRDRPSSPHAQQTNFFVRQQAYADLAKSLWLVETITSHYPETQLRPVSTNSNSPLADILDVRQGIMTSLRKLTMSMKRNNFLPPDSDDVPLTQGLDATIWVQDDGNRSLIASQRPTSAVPLSETFPLGDTTQAFLFSRMFVEAVLLEEAASQHYRCPVMVSVVRGQWDKEATAIVASQDGSLNLAIQSERGRGPSWEDVRWQATHSTVELKLPRGFVLRLHCSEHEFRTLWGIYDYEKKTHASLHQRSGENLVFETILRTFQIFDQGSHSAFPKEPLPHCHFRLFEKTVVEKAATGPRTMHRGFRIGLNTSSKTKNLRGVDQDLLPRDPIQFGFLRGEGGFPALLLKIRDGMAKYTMVCTFEDVSERTLLHTLVTGIALGNGEDVIAEAPIRTMTAEIGDESKNNCLRGLEWHNFRVINQGTSDVQSTKTVLSENLRVVMDFKAGSITDRINVEPGELKLRLNVNILNELRVIRQPQQDMTISVSESQVSKELPQELAMLLGDLSKSESTRIYTFPSTKELHLFQAALTGFSVLFDGIASSFNISRRRMVVPIYKKWDAITTRILIVQKEKVVQLVAFFENFSHGDCMNFTLKSTDIFESSSRSGKYSLRIVDAKFAMPKTRGEAESGIEHGFVCLDMPDYPGEHDDITLVFDNEEGREALIKALPAPVKAASRIGSVRR</sequence>
<accession>A0A2J6SN15</accession>
<evidence type="ECO:0000259" key="3">
    <source>
        <dbReference type="Pfam" id="PF24587"/>
    </source>
</evidence>
<dbReference type="InParanoid" id="A0A2J6SN15"/>
<dbReference type="STRING" id="1095630.A0A2J6SN15"/>
<gene>
    <name evidence="6" type="ORF">K444DRAFT_621308</name>
</gene>
<protein>
    <submittedName>
        <fullName evidence="6">Uncharacterized protein</fullName>
    </submittedName>
</protein>
<evidence type="ECO:0000256" key="1">
    <source>
        <dbReference type="SAM" id="MobiDB-lite"/>
    </source>
</evidence>
<name>A0A2J6SN15_9HELO</name>
<feature type="domain" description="DUF7614" evidence="5">
    <location>
        <begin position="922"/>
        <end position="1053"/>
    </location>
</feature>
<feature type="region of interest" description="Disordered" evidence="1">
    <location>
        <begin position="153"/>
        <end position="224"/>
    </location>
</feature>
<feature type="compositionally biased region" description="Basic and acidic residues" evidence="1">
    <location>
        <begin position="1"/>
        <end position="15"/>
    </location>
</feature>
<organism evidence="6 7">
    <name type="scientific">Hyaloscypha bicolor E</name>
    <dbReference type="NCBI Taxonomy" id="1095630"/>
    <lineage>
        <taxon>Eukaryota</taxon>
        <taxon>Fungi</taxon>
        <taxon>Dikarya</taxon>
        <taxon>Ascomycota</taxon>
        <taxon>Pezizomycotina</taxon>
        <taxon>Leotiomycetes</taxon>
        <taxon>Helotiales</taxon>
        <taxon>Hyaloscyphaceae</taxon>
        <taxon>Hyaloscypha</taxon>
        <taxon>Hyaloscypha bicolor</taxon>
    </lineage>
</organism>
<evidence type="ECO:0000259" key="4">
    <source>
        <dbReference type="Pfam" id="PF24588"/>
    </source>
</evidence>
<feature type="region of interest" description="Disordered" evidence="1">
    <location>
        <begin position="1"/>
        <end position="64"/>
    </location>
</feature>
<dbReference type="Pfam" id="PF24589">
    <property type="entry name" value="DUF7614"/>
    <property type="match status" value="1"/>
</dbReference>
<proteinExistence type="predicted"/>
<feature type="domain" description="DUF7611" evidence="2">
    <location>
        <begin position="479"/>
        <end position="631"/>
    </location>
</feature>
<dbReference type="GeneID" id="36589951"/>
<feature type="domain" description="DUF7613" evidence="4">
    <location>
        <begin position="768"/>
        <end position="916"/>
    </location>
</feature>
<evidence type="ECO:0000259" key="5">
    <source>
        <dbReference type="Pfam" id="PF24589"/>
    </source>
</evidence>